<reference evidence="2 3" key="1">
    <citation type="submission" date="2018-06" db="EMBL/GenBank/DDBJ databases">
        <title>The Genome of Cuscuta australis (Dodder) Provides Insight into the Evolution of Plant Parasitism.</title>
        <authorList>
            <person name="Liu H."/>
        </authorList>
    </citation>
    <scope>NUCLEOTIDE SEQUENCE [LARGE SCALE GENOMIC DNA]</scope>
    <source>
        <strain evidence="3">cv. Yunnan</strain>
        <tissue evidence="2">Vines</tissue>
    </source>
</reference>
<comment type="caution">
    <text evidence="2">The sequence shown here is derived from an EMBL/GenBank/DDBJ whole genome shotgun (WGS) entry which is preliminary data.</text>
</comment>
<organism evidence="2 3">
    <name type="scientific">Cuscuta australis</name>
    <dbReference type="NCBI Taxonomy" id="267555"/>
    <lineage>
        <taxon>Eukaryota</taxon>
        <taxon>Viridiplantae</taxon>
        <taxon>Streptophyta</taxon>
        <taxon>Embryophyta</taxon>
        <taxon>Tracheophyta</taxon>
        <taxon>Spermatophyta</taxon>
        <taxon>Magnoliopsida</taxon>
        <taxon>eudicotyledons</taxon>
        <taxon>Gunneridae</taxon>
        <taxon>Pentapetalae</taxon>
        <taxon>asterids</taxon>
        <taxon>lamiids</taxon>
        <taxon>Solanales</taxon>
        <taxon>Convolvulaceae</taxon>
        <taxon>Cuscuteae</taxon>
        <taxon>Cuscuta</taxon>
        <taxon>Cuscuta subgen. Grammica</taxon>
        <taxon>Cuscuta sect. Cleistogrammica</taxon>
    </lineage>
</organism>
<gene>
    <name evidence="2" type="ORF">DM860_005359</name>
</gene>
<dbReference type="PANTHER" id="PTHR33978:SF4">
    <property type="entry name" value="SERINE_THREONINE-KINASE"/>
    <property type="match status" value="1"/>
</dbReference>
<proteinExistence type="predicted"/>
<protein>
    <submittedName>
        <fullName evidence="2">Uncharacterized protein</fullName>
    </submittedName>
</protein>
<accession>A0A328E3G0</accession>
<dbReference type="Proteomes" id="UP000249390">
    <property type="component" value="Unassembled WGS sequence"/>
</dbReference>
<keyword evidence="3" id="KW-1185">Reference proteome</keyword>
<feature type="region of interest" description="Disordered" evidence="1">
    <location>
        <begin position="62"/>
        <end position="94"/>
    </location>
</feature>
<dbReference type="PANTHER" id="PTHR33978">
    <property type="entry name" value="SERINE/THREONINE-KINASE"/>
    <property type="match status" value="1"/>
</dbReference>
<sequence length="175" mass="18788">MAVQATHLEASQGGRRAEHGGAAAEKPVMWDCGSSLYDSFELKSFERHLHSAIIVDDSARSLSMPHLPDRGRRTIPAPPSQAKGSISPPSSSRISRSFQKLLRSVFRHKQTNSAAGSGKQRRQNLAPVPEPSRGAALSTIPEYDALSPEIRSLVRRTASERFTAAAASTVGISCA</sequence>
<evidence type="ECO:0000313" key="2">
    <source>
        <dbReference type="EMBL" id="RAL51003.1"/>
    </source>
</evidence>
<evidence type="ECO:0000313" key="3">
    <source>
        <dbReference type="Proteomes" id="UP000249390"/>
    </source>
</evidence>
<feature type="region of interest" description="Disordered" evidence="1">
    <location>
        <begin position="1"/>
        <end position="23"/>
    </location>
</feature>
<dbReference type="AlphaFoldDB" id="A0A328E3G0"/>
<feature type="region of interest" description="Disordered" evidence="1">
    <location>
        <begin position="109"/>
        <end position="137"/>
    </location>
</feature>
<dbReference type="EMBL" id="NQVE01000054">
    <property type="protein sequence ID" value="RAL51003.1"/>
    <property type="molecule type" value="Genomic_DNA"/>
</dbReference>
<name>A0A328E3G0_9ASTE</name>
<evidence type="ECO:0000256" key="1">
    <source>
        <dbReference type="SAM" id="MobiDB-lite"/>
    </source>
</evidence>
<feature type="compositionally biased region" description="Low complexity" evidence="1">
    <location>
        <begin position="85"/>
        <end position="94"/>
    </location>
</feature>